<proteinExistence type="predicted"/>
<accession>A0A6A5GTR7</accession>
<feature type="region of interest" description="Disordered" evidence="1">
    <location>
        <begin position="228"/>
        <end position="247"/>
    </location>
</feature>
<name>A0A6A5GTR7_CAERE</name>
<evidence type="ECO:0000256" key="1">
    <source>
        <dbReference type="SAM" id="MobiDB-lite"/>
    </source>
</evidence>
<dbReference type="GeneID" id="78776012"/>
<gene>
    <name evidence="2" type="ORF">GCK72_015320</name>
</gene>
<dbReference type="EMBL" id="WUAV01000004">
    <property type="protein sequence ID" value="KAF1758860.1"/>
    <property type="molecule type" value="Genomic_DNA"/>
</dbReference>
<sequence>MSDEEEIEELVEEMVRKVEEFREPEENYPDEENVGEWPNQVGGASLNVLRKREAKTKGELEGVSVVALDIEIPNDFMVDPDGADLFADNVIRLIRQNAPPTGSGTIMKAGVLFESPEITDGVGLCFKEMSKITTEDIVNNLDNMSQSNRSPLELDVPRLLMQITYLHPPKGSGVKRYRLENLLNTIALEKRKRRRLEADEEDFEALHNNEEVVAEREGHDFIDIECDEGSDEESEDDEAVAQRPDKSGVVMRNNVSDDCLPHALYQALMYHEYKTSRPRRTVSNM</sequence>
<dbReference type="AlphaFoldDB" id="A0A6A5GTR7"/>
<evidence type="ECO:0000313" key="2">
    <source>
        <dbReference type="EMBL" id="KAF1758860.1"/>
    </source>
</evidence>
<dbReference type="Proteomes" id="UP000483820">
    <property type="component" value="Chromosome IV"/>
</dbReference>
<evidence type="ECO:0000313" key="3">
    <source>
        <dbReference type="Proteomes" id="UP000483820"/>
    </source>
</evidence>
<dbReference type="RefSeq" id="XP_053585549.1">
    <property type="nucleotide sequence ID" value="XM_053730777.1"/>
</dbReference>
<comment type="caution">
    <text evidence="2">The sequence shown here is derived from an EMBL/GenBank/DDBJ whole genome shotgun (WGS) entry which is preliminary data.</text>
</comment>
<dbReference type="KEGG" id="crq:GCK72_015320"/>
<feature type="compositionally biased region" description="Acidic residues" evidence="1">
    <location>
        <begin position="228"/>
        <end position="239"/>
    </location>
</feature>
<organism evidence="2 3">
    <name type="scientific">Caenorhabditis remanei</name>
    <name type="common">Caenorhabditis vulgaris</name>
    <dbReference type="NCBI Taxonomy" id="31234"/>
    <lineage>
        <taxon>Eukaryota</taxon>
        <taxon>Metazoa</taxon>
        <taxon>Ecdysozoa</taxon>
        <taxon>Nematoda</taxon>
        <taxon>Chromadorea</taxon>
        <taxon>Rhabditida</taxon>
        <taxon>Rhabditina</taxon>
        <taxon>Rhabditomorpha</taxon>
        <taxon>Rhabditoidea</taxon>
        <taxon>Rhabditidae</taxon>
        <taxon>Peloderinae</taxon>
        <taxon>Caenorhabditis</taxon>
    </lineage>
</organism>
<reference evidence="2 3" key="1">
    <citation type="submission" date="2019-12" db="EMBL/GenBank/DDBJ databases">
        <title>Chromosome-level assembly of the Caenorhabditis remanei genome.</title>
        <authorList>
            <person name="Teterina A.A."/>
            <person name="Willis J.H."/>
            <person name="Phillips P.C."/>
        </authorList>
    </citation>
    <scope>NUCLEOTIDE SEQUENCE [LARGE SCALE GENOMIC DNA]</scope>
    <source>
        <strain evidence="2 3">PX506</strain>
        <tissue evidence="2">Whole organism</tissue>
    </source>
</reference>
<protein>
    <submittedName>
        <fullName evidence="2">Uncharacterized protein</fullName>
    </submittedName>
</protein>
<dbReference type="CTD" id="78776012"/>